<name>A0A0H1RET4_9HYPH</name>
<evidence type="ECO:0000259" key="3">
    <source>
        <dbReference type="Pfam" id="PF00535"/>
    </source>
</evidence>
<sequence length="272" mass="31559">MNQTAPTDIRQLRDARIRHDVSCTIITFNEADRVRRCIESVHGIAREVIVVDSGSTDGTQDICRSLGARVIHNPWPGYGPQKRFAEDAASHDWIFNLDADEWLSDRVRAELISILSQPISSDVHGFRFHIKTIYPGAAKPRLWADEHNYVRLYNRRACRFPDSLVHDEVKLARSNRVQVRQPIYHETIRSIPHLIEKNIRYFKLQKREIPKNPALVLIRLPFEYILTLFKYYFIRRHFTGGVYGFALASTIAYLRTYRLLILGFGGKGEGNR</sequence>
<feature type="domain" description="Glycosyltransferase 2-like" evidence="3">
    <location>
        <begin position="22"/>
        <end position="132"/>
    </location>
</feature>
<dbReference type="Pfam" id="PF00535">
    <property type="entry name" value="Glycos_transf_2"/>
    <property type="match status" value="1"/>
</dbReference>
<keyword evidence="5" id="KW-1185">Reference proteome</keyword>
<keyword evidence="2" id="KW-0472">Membrane</keyword>
<protein>
    <recommendedName>
        <fullName evidence="3">Glycosyltransferase 2-like domain-containing protein</fullName>
    </recommendedName>
</protein>
<comment type="caution">
    <text evidence="4">The sequence shown here is derived from an EMBL/GenBank/DDBJ whole genome shotgun (WGS) entry which is preliminary data.</text>
</comment>
<comment type="similarity">
    <text evidence="1">Belongs to the glycosyltransferase 2 family. WaaE/KdtX subfamily.</text>
</comment>
<feature type="transmembrane region" description="Helical" evidence="2">
    <location>
        <begin position="240"/>
        <end position="257"/>
    </location>
</feature>
<evidence type="ECO:0000256" key="1">
    <source>
        <dbReference type="ARBA" id="ARBA00038494"/>
    </source>
</evidence>
<dbReference type="Gene3D" id="3.90.550.10">
    <property type="entry name" value="Spore Coat Polysaccharide Biosynthesis Protein SpsA, Chain A"/>
    <property type="match status" value="1"/>
</dbReference>
<evidence type="ECO:0000313" key="4">
    <source>
        <dbReference type="EMBL" id="KLK93708.1"/>
    </source>
</evidence>
<dbReference type="EMBL" id="LCYG01000018">
    <property type="protein sequence ID" value="KLK93708.1"/>
    <property type="molecule type" value="Genomic_DNA"/>
</dbReference>
<dbReference type="InterPro" id="IPR001173">
    <property type="entry name" value="Glyco_trans_2-like"/>
</dbReference>
<reference evidence="4 5" key="1">
    <citation type="submission" date="2015-05" db="EMBL/GenBank/DDBJ databases">
        <title>Draft genome sequence of Microvirga vignae strain BR3299, a novel nitrogen fixing bacteria isolated from Brazil semi-aired region.</title>
        <authorList>
            <person name="Zilli J.E."/>
            <person name="Passos S.R."/>
            <person name="Leite J."/>
            <person name="Baldani J.I."/>
            <person name="Xavier G.R."/>
            <person name="Rumjaneck N.G."/>
            <person name="Simoes-Araujo J.L."/>
        </authorList>
    </citation>
    <scope>NUCLEOTIDE SEQUENCE [LARGE SCALE GENOMIC DNA]</scope>
    <source>
        <strain evidence="4 5">BR3299</strain>
    </source>
</reference>
<dbReference type="Proteomes" id="UP000035489">
    <property type="component" value="Unassembled WGS sequence"/>
</dbReference>
<dbReference type="CDD" id="cd02511">
    <property type="entry name" value="Beta4Glucosyltransferase"/>
    <property type="match status" value="1"/>
</dbReference>
<keyword evidence="2" id="KW-1133">Transmembrane helix</keyword>
<dbReference type="InterPro" id="IPR029044">
    <property type="entry name" value="Nucleotide-diphossugar_trans"/>
</dbReference>
<dbReference type="AlphaFoldDB" id="A0A0H1RET4"/>
<dbReference type="SUPFAM" id="SSF53448">
    <property type="entry name" value="Nucleotide-diphospho-sugar transferases"/>
    <property type="match status" value="1"/>
</dbReference>
<keyword evidence="2" id="KW-0812">Transmembrane</keyword>
<proteinExistence type="inferred from homology"/>
<dbReference type="STRING" id="1225564.AA309_07630"/>
<organism evidence="4 5">
    <name type="scientific">Microvirga vignae</name>
    <dbReference type="NCBI Taxonomy" id="1225564"/>
    <lineage>
        <taxon>Bacteria</taxon>
        <taxon>Pseudomonadati</taxon>
        <taxon>Pseudomonadota</taxon>
        <taxon>Alphaproteobacteria</taxon>
        <taxon>Hyphomicrobiales</taxon>
        <taxon>Methylobacteriaceae</taxon>
        <taxon>Microvirga</taxon>
    </lineage>
</organism>
<dbReference type="PANTHER" id="PTHR43630">
    <property type="entry name" value="POLY-BETA-1,6-N-ACETYL-D-GLUCOSAMINE SYNTHASE"/>
    <property type="match status" value="1"/>
</dbReference>
<accession>A0A0H1RET4</accession>
<gene>
    <name evidence="4" type="ORF">AA309_07630</name>
</gene>
<evidence type="ECO:0000256" key="2">
    <source>
        <dbReference type="SAM" id="Phobius"/>
    </source>
</evidence>
<evidence type="ECO:0000313" key="5">
    <source>
        <dbReference type="Proteomes" id="UP000035489"/>
    </source>
</evidence>
<dbReference type="OrthoDB" id="9815923at2"/>
<dbReference type="PANTHER" id="PTHR43630:SF2">
    <property type="entry name" value="GLYCOSYLTRANSFERASE"/>
    <property type="match status" value="1"/>
</dbReference>
<dbReference type="PATRIC" id="fig|1225564.3.peg.2060"/>